<dbReference type="InterPro" id="IPR020568">
    <property type="entry name" value="Ribosomal_Su5_D2-typ_SF"/>
</dbReference>
<dbReference type="Gene3D" id="3.30.230.80">
    <property type="match status" value="1"/>
</dbReference>
<dbReference type="PANTHER" id="PTHR11528">
    <property type="entry name" value="HEAT SHOCK PROTEIN 90 FAMILY MEMBER"/>
    <property type="match status" value="1"/>
</dbReference>
<dbReference type="EMBL" id="JADAQX010000245">
    <property type="protein sequence ID" value="KAF8821045.1"/>
    <property type="molecule type" value="Genomic_DNA"/>
</dbReference>
<dbReference type="InterPro" id="IPR020575">
    <property type="entry name" value="Hsp90_N"/>
</dbReference>
<dbReference type="InterPro" id="IPR036890">
    <property type="entry name" value="HATPase_C_sf"/>
</dbReference>
<dbReference type="SUPFAM" id="SSF54211">
    <property type="entry name" value="Ribosomal protein S5 domain 2-like"/>
    <property type="match status" value="1"/>
</dbReference>
<keyword evidence="4" id="KW-0143">Chaperone</keyword>
<protein>
    <submittedName>
        <fullName evidence="5">Heat shock protein 75</fullName>
    </submittedName>
</protein>
<keyword evidence="2" id="KW-0547">Nucleotide-binding</keyword>
<evidence type="ECO:0000256" key="3">
    <source>
        <dbReference type="ARBA" id="ARBA00022840"/>
    </source>
</evidence>
<comment type="caution">
    <text evidence="5">The sequence shown here is derived from an EMBL/GenBank/DDBJ whole genome shotgun (WGS) entry which is preliminary data.</text>
</comment>
<keyword evidence="5" id="KW-0346">Stress response</keyword>
<dbReference type="CDD" id="cd16927">
    <property type="entry name" value="HATPase_Hsp90-like"/>
    <property type="match status" value="1"/>
</dbReference>
<dbReference type="PIRSF" id="PIRSF002583">
    <property type="entry name" value="Hsp90"/>
    <property type="match status" value="1"/>
</dbReference>
<evidence type="ECO:0000256" key="2">
    <source>
        <dbReference type="ARBA" id="ARBA00022741"/>
    </source>
</evidence>
<accession>A0ABQ7JAL7</accession>
<reference evidence="5 6" key="1">
    <citation type="journal article" date="2020" name="bioRxiv">
        <title>Metabolic contributions of an alphaproteobacterial endosymbiont in the apicomplexan Cardiosporidium cionae.</title>
        <authorList>
            <person name="Hunter E.S."/>
            <person name="Paight C.J."/>
            <person name="Lane C.E."/>
        </authorList>
    </citation>
    <scope>NUCLEOTIDE SEQUENCE [LARGE SCALE GENOMIC DNA]</scope>
    <source>
        <strain evidence="5">ESH_2018</strain>
    </source>
</reference>
<gene>
    <name evidence="5" type="ORF">IE077_002511</name>
</gene>
<proteinExistence type="inferred from homology"/>
<dbReference type="NCBIfam" id="NF003555">
    <property type="entry name" value="PRK05218.1"/>
    <property type="match status" value="1"/>
</dbReference>
<organism evidence="5 6">
    <name type="scientific">Cardiosporidium cionae</name>
    <dbReference type="NCBI Taxonomy" id="476202"/>
    <lineage>
        <taxon>Eukaryota</taxon>
        <taxon>Sar</taxon>
        <taxon>Alveolata</taxon>
        <taxon>Apicomplexa</taxon>
        <taxon>Aconoidasida</taxon>
        <taxon>Nephromycida</taxon>
        <taxon>Cardiosporidium</taxon>
    </lineage>
</organism>
<dbReference type="InterPro" id="IPR001404">
    <property type="entry name" value="Hsp90_fam"/>
</dbReference>
<dbReference type="Pfam" id="PF13589">
    <property type="entry name" value="HATPase_c_3"/>
    <property type="match status" value="1"/>
</dbReference>
<dbReference type="Proteomes" id="UP000823046">
    <property type="component" value="Unassembled WGS sequence"/>
</dbReference>
<keyword evidence="3" id="KW-0067">ATP-binding</keyword>
<dbReference type="Pfam" id="PF00183">
    <property type="entry name" value="HSP90"/>
    <property type="match status" value="1"/>
</dbReference>
<dbReference type="Gene3D" id="3.30.565.10">
    <property type="entry name" value="Histidine kinase-like ATPase, C-terminal domain"/>
    <property type="match status" value="1"/>
</dbReference>
<evidence type="ECO:0000256" key="4">
    <source>
        <dbReference type="ARBA" id="ARBA00023186"/>
    </source>
</evidence>
<comment type="similarity">
    <text evidence="1">Belongs to the heat shock protein 90 family.</text>
</comment>
<dbReference type="PRINTS" id="PR00775">
    <property type="entry name" value="HEATSHOCK90"/>
</dbReference>
<evidence type="ECO:0000313" key="6">
    <source>
        <dbReference type="Proteomes" id="UP000823046"/>
    </source>
</evidence>
<evidence type="ECO:0000313" key="5">
    <source>
        <dbReference type="EMBL" id="KAF8821045.1"/>
    </source>
</evidence>
<dbReference type="SUPFAM" id="SSF55874">
    <property type="entry name" value="ATPase domain of HSP90 chaperone/DNA topoisomerase II/histidine kinase"/>
    <property type="match status" value="1"/>
</dbReference>
<name>A0ABQ7JAL7_9APIC</name>
<keyword evidence="6" id="KW-1185">Reference proteome</keyword>
<sequence>MAHLRTAFGDMYSSCIYRTAVTAPLRCGIRTGRNLEAFYRTYSSHTRECSSLGMLLPTPHKTLYQQRYFTTEGEVKNPSASAASTTPTGEVFAFKAETSRLLEIVAHSLYVDREIFIRELISNASDALEKLRFLENTAQVTLSDSDIPLKIMISTDDKEKLFIIEDTGIGMDKQEMIENLGTIAKSGSLEFLENSSLSAKDKANAIIGKFGVGFYSSFVVANEVQVFTCSFDPQRGNIGWHWISDGLGSFSIQECADLPRGTKIVLKLKEECYDFCNSKIVEKCAEKFSSFVSYPLYMKEGETEKKINIQEAVWLKDTITEEEHQQFFRYLNGTSYGDPMMTLSFRSDAPLSIKSLFYIPEDPPSRMFQTKHEVGVSLHSRRVLVKKSADDIIPKWLFFIKGVVDCEDMPLNVSRENMQDLRLIEKLSMTLVKRILRFFEDQ</sequence>
<feature type="non-terminal residue" evidence="5">
    <location>
        <position position="442"/>
    </location>
</feature>
<evidence type="ECO:0000256" key="1">
    <source>
        <dbReference type="ARBA" id="ARBA00008239"/>
    </source>
</evidence>